<comment type="caution">
    <text evidence="2">The sequence shown here is derived from an EMBL/GenBank/DDBJ whole genome shotgun (WGS) entry which is preliminary data.</text>
</comment>
<dbReference type="Pfam" id="PF07586">
    <property type="entry name" value="HXXSHH"/>
    <property type="match status" value="1"/>
</dbReference>
<dbReference type="EMBL" id="JAPDDR010000011">
    <property type="protein sequence ID" value="MCW1915949.1"/>
    <property type="molecule type" value="Genomic_DNA"/>
</dbReference>
<protein>
    <submittedName>
        <fullName evidence="2">DUF1552 domain-containing protein</fullName>
    </submittedName>
</protein>
<sequence>MANIQSQKWLMPRRSFLRGAGATLALPFLDAMRPLMAAGSSASLPVRIALLYMPNGVRADRWTPEGKGKGFKLSPILSPLEKHKQDLLVLTGLQNKASFTGDGHYVKTGGWLTGTTITKTTGSDIAAGGISMDQIAAQHLGRDTKLPSLELGTEPVATGIDTNVNYTRLYASHISWKTSTVPLPCEINPRVAFDRLFRSRSKGGEKQAADDKSVLDLVSTDAKRLQAKLGQADKNKLEQYLESIREVERRIEAEAASLGAGENLPPELLKKLDELDKRISKGMGKATREEELNSRPRFDHGEHCRIMMDLMVLAFWSDSTRVSSFMFGNDVTGRNFSFLEGVNGGHHDLSHHSNDPGKLDQYEKINRWHVEQYSYMLDRMKEIKEGDGNLLERSMVAFGSPIRDGNAHDPKNVPIVIAGGSKLGLNNGTHEVYDEGTPLCSLWLGMLDKAGVKAKELGDASSALRGIG</sequence>
<evidence type="ECO:0000313" key="2">
    <source>
        <dbReference type="EMBL" id="MCW1915949.1"/>
    </source>
</evidence>
<dbReference type="InterPro" id="IPR011447">
    <property type="entry name" value="DUF1552"/>
</dbReference>
<dbReference type="InterPro" id="IPR006311">
    <property type="entry name" value="TAT_signal"/>
</dbReference>
<dbReference type="RefSeq" id="WP_264515512.1">
    <property type="nucleotide sequence ID" value="NZ_JAPDDR010000011.1"/>
</dbReference>
<feature type="chain" id="PRO_5046035559" evidence="1">
    <location>
        <begin position="38"/>
        <end position="468"/>
    </location>
</feature>
<feature type="signal peptide" evidence="1">
    <location>
        <begin position="1"/>
        <end position="37"/>
    </location>
</feature>
<name>A0ABT3G7W8_9BACT</name>
<organism evidence="2 3">
    <name type="scientific">Luteolibacter rhizosphaerae</name>
    <dbReference type="NCBI Taxonomy" id="2989719"/>
    <lineage>
        <taxon>Bacteria</taxon>
        <taxon>Pseudomonadati</taxon>
        <taxon>Verrucomicrobiota</taxon>
        <taxon>Verrucomicrobiia</taxon>
        <taxon>Verrucomicrobiales</taxon>
        <taxon>Verrucomicrobiaceae</taxon>
        <taxon>Luteolibacter</taxon>
    </lineage>
</organism>
<dbReference type="PROSITE" id="PS51318">
    <property type="entry name" value="TAT"/>
    <property type="match status" value="1"/>
</dbReference>
<evidence type="ECO:0000313" key="3">
    <source>
        <dbReference type="Proteomes" id="UP001165653"/>
    </source>
</evidence>
<accession>A0ABT3G7W8</accession>
<dbReference type="Proteomes" id="UP001165653">
    <property type="component" value="Unassembled WGS sequence"/>
</dbReference>
<proteinExistence type="predicted"/>
<evidence type="ECO:0000256" key="1">
    <source>
        <dbReference type="SAM" id="SignalP"/>
    </source>
</evidence>
<keyword evidence="1" id="KW-0732">Signal</keyword>
<gene>
    <name evidence="2" type="ORF">OJ996_20340</name>
</gene>
<keyword evidence="3" id="KW-1185">Reference proteome</keyword>
<reference evidence="2" key="1">
    <citation type="submission" date="2022-10" db="EMBL/GenBank/DDBJ databases">
        <title>Luteolibacter sp. GHJ8, whole genome shotgun sequencing project.</title>
        <authorList>
            <person name="Zhao G."/>
            <person name="Shen L."/>
        </authorList>
    </citation>
    <scope>NUCLEOTIDE SEQUENCE</scope>
    <source>
        <strain evidence="2">GHJ8</strain>
    </source>
</reference>